<dbReference type="AlphaFoldDB" id="A0AAW2AFG3"/>
<dbReference type="SUPFAM" id="SSF57850">
    <property type="entry name" value="RING/U-box"/>
    <property type="match status" value="3"/>
</dbReference>
<dbReference type="InterPro" id="IPR051051">
    <property type="entry name" value="E3_ubiq-ligase_TRIM/RNF"/>
</dbReference>
<feature type="domain" description="RING-type" evidence="5">
    <location>
        <begin position="38"/>
        <end position="77"/>
    </location>
</feature>
<feature type="domain" description="B box-type" evidence="6">
    <location>
        <begin position="324"/>
        <end position="352"/>
    </location>
</feature>
<dbReference type="Proteomes" id="UP001479290">
    <property type="component" value="Unassembled WGS sequence"/>
</dbReference>
<dbReference type="Gene3D" id="3.30.160.60">
    <property type="entry name" value="Classic Zinc Finger"/>
    <property type="match status" value="1"/>
</dbReference>
<keyword evidence="8" id="KW-1185">Reference proteome</keyword>
<dbReference type="PROSITE" id="PS00518">
    <property type="entry name" value="ZF_RING_1"/>
    <property type="match status" value="3"/>
</dbReference>
<keyword evidence="2 4" id="KW-0863">Zinc-finger</keyword>
<accession>A0AAW2AFG3</accession>
<keyword evidence="1" id="KW-0479">Metal-binding</keyword>
<dbReference type="SMART" id="SM00336">
    <property type="entry name" value="BBOX"/>
    <property type="match status" value="1"/>
</dbReference>
<evidence type="ECO:0008006" key="9">
    <source>
        <dbReference type="Google" id="ProtNLM"/>
    </source>
</evidence>
<dbReference type="SUPFAM" id="SSF57845">
    <property type="entry name" value="B-box zinc-binding domain"/>
    <property type="match status" value="1"/>
</dbReference>
<comment type="caution">
    <text evidence="7">The sequence shown here is derived from an EMBL/GenBank/DDBJ whole genome shotgun (WGS) entry which is preliminary data.</text>
</comment>
<dbReference type="PANTHER" id="PTHR25465">
    <property type="entry name" value="B-BOX DOMAIN CONTAINING"/>
    <property type="match status" value="1"/>
</dbReference>
<dbReference type="GO" id="GO:0008270">
    <property type="term" value="F:zinc ion binding"/>
    <property type="evidence" value="ECO:0007669"/>
    <property type="project" value="UniProtKB-KW"/>
</dbReference>
<dbReference type="EMBL" id="JAWDJR010000007">
    <property type="protein sequence ID" value="KAK9971459.1"/>
    <property type="molecule type" value="Genomic_DNA"/>
</dbReference>
<dbReference type="InterPro" id="IPR017907">
    <property type="entry name" value="Znf_RING_CS"/>
</dbReference>
<reference evidence="7 8" key="1">
    <citation type="submission" date="2024-05" db="EMBL/GenBank/DDBJ databases">
        <title>A high-quality chromosomal-level genome assembly of Topmouth culter (Culter alburnus).</title>
        <authorList>
            <person name="Zhao H."/>
        </authorList>
    </citation>
    <scope>NUCLEOTIDE SEQUENCE [LARGE SCALE GENOMIC DNA]</scope>
    <source>
        <strain evidence="7">CATC2023</strain>
        <tissue evidence="7">Muscle</tissue>
    </source>
</reference>
<proteinExistence type="predicted"/>
<keyword evidence="3" id="KW-0862">Zinc</keyword>
<dbReference type="Pfam" id="PF13920">
    <property type="entry name" value="zf-C3HC4_3"/>
    <property type="match status" value="1"/>
</dbReference>
<evidence type="ECO:0000256" key="2">
    <source>
        <dbReference type="ARBA" id="ARBA00022771"/>
    </source>
</evidence>
<evidence type="ECO:0000256" key="4">
    <source>
        <dbReference type="PROSITE-ProRule" id="PRU00024"/>
    </source>
</evidence>
<name>A0AAW2AFG3_CULAL</name>
<sequence length="445" mass="51296">MAEHLIPPKSRHGRRRSIDSPPFMGLCSGCLLTEECQCPVCLDVLNDPVTTPCGHNFCKTCLKECWDNSPNKCPYCKETFNKRPDLKSNTALREIVQLFAKNTTAQLCASGQLSEELQCAICLDVYNDPVTTPCGHNFCKTCLEKCWENIQVCNCPYCKETFNKCPDLKCNTALREIVQLFEKNTGYKREPIMTDYSQPLQTDDQEETLYKPSIKAFSSSQCLICLELSTDSLTTPCGHNFCKACLKECWESSHDNRCPHCKENFSKREDLRDLEQLCSQSEILMCQSSYCEPKVELTNIKQVMMIDLMENINPKIFQNHDRPLELFCRDDHRIVCLSCAEEDHKTHNTVPVEEESEKNKAQQVIMHKLVQQMIQDTMKIHCFKMKMSKKNKEKEEADSIELCTDLNYSTDRCQDELFIAAFILLDLKDVPFTKRIKVYCKCFQA</sequence>
<dbReference type="PANTHER" id="PTHR25465:SF32">
    <property type="entry name" value="BLOODTHIRSTY-RELATED GENE FAMILY, MEMBER 16 ISOFORM X1-RELATED"/>
    <property type="match status" value="1"/>
</dbReference>
<dbReference type="GO" id="GO:0004842">
    <property type="term" value="F:ubiquitin-protein transferase activity"/>
    <property type="evidence" value="ECO:0007669"/>
    <property type="project" value="InterPro"/>
</dbReference>
<dbReference type="Pfam" id="PF00643">
    <property type="entry name" value="zf-B_box"/>
    <property type="match status" value="1"/>
</dbReference>
<dbReference type="SMART" id="SM00504">
    <property type="entry name" value="Ubox"/>
    <property type="match status" value="2"/>
</dbReference>
<dbReference type="GO" id="GO:0016567">
    <property type="term" value="P:protein ubiquitination"/>
    <property type="evidence" value="ECO:0007669"/>
    <property type="project" value="InterPro"/>
</dbReference>
<dbReference type="InterPro" id="IPR003613">
    <property type="entry name" value="Ubox_domain"/>
</dbReference>
<dbReference type="InterPro" id="IPR001841">
    <property type="entry name" value="Znf_RING"/>
</dbReference>
<evidence type="ECO:0000313" key="7">
    <source>
        <dbReference type="EMBL" id="KAK9971459.1"/>
    </source>
</evidence>
<dbReference type="InterPro" id="IPR013083">
    <property type="entry name" value="Znf_RING/FYVE/PHD"/>
</dbReference>
<dbReference type="PROSITE" id="PS50119">
    <property type="entry name" value="ZF_BBOX"/>
    <property type="match status" value="1"/>
</dbReference>
<dbReference type="SMART" id="SM00184">
    <property type="entry name" value="RING"/>
    <property type="match status" value="3"/>
</dbReference>
<feature type="domain" description="RING-type" evidence="5">
    <location>
        <begin position="222"/>
        <end position="262"/>
    </location>
</feature>
<evidence type="ECO:0000259" key="5">
    <source>
        <dbReference type="PROSITE" id="PS50089"/>
    </source>
</evidence>
<protein>
    <recommendedName>
        <fullName evidence="9">RING-type domain-containing protein</fullName>
    </recommendedName>
</protein>
<dbReference type="Pfam" id="PF13445">
    <property type="entry name" value="zf-RING_UBOX"/>
    <property type="match status" value="2"/>
</dbReference>
<dbReference type="PROSITE" id="PS50089">
    <property type="entry name" value="ZF_RING_2"/>
    <property type="match status" value="3"/>
</dbReference>
<organism evidence="7 8">
    <name type="scientific">Culter alburnus</name>
    <name type="common">Topmouth culter</name>
    <dbReference type="NCBI Taxonomy" id="194366"/>
    <lineage>
        <taxon>Eukaryota</taxon>
        <taxon>Metazoa</taxon>
        <taxon>Chordata</taxon>
        <taxon>Craniata</taxon>
        <taxon>Vertebrata</taxon>
        <taxon>Euteleostomi</taxon>
        <taxon>Actinopterygii</taxon>
        <taxon>Neopterygii</taxon>
        <taxon>Teleostei</taxon>
        <taxon>Ostariophysi</taxon>
        <taxon>Cypriniformes</taxon>
        <taxon>Xenocyprididae</taxon>
        <taxon>Xenocypridinae</taxon>
        <taxon>Culter</taxon>
    </lineage>
</organism>
<evidence type="ECO:0000256" key="3">
    <source>
        <dbReference type="ARBA" id="ARBA00022833"/>
    </source>
</evidence>
<evidence type="ECO:0000259" key="6">
    <source>
        <dbReference type="PROSITE" id="PS50119"/>
    </source>
</evidence>
<evidence type="ECO:0000313" key="8">
    <source>
        <dbReference type="Proteomes" id="UP001479290"/>
    </source>
</evidence>
<feature type="domain" description="RING-type" evidence="5">
    <location>
        <begin position="119"/>
        <end position="159"/>
    </location>
</feature>
<dbReference type="InterPro" id="IPR027370">
    <property type="entry name" value="Znf-RING_euk"/>
</dbReference>
<evidence type="ECO:0000256" key="1">
    <source>
        <dbReference type="ARBA" id="ARBA00022723"/>
    </source>
</evidence>
<dbReference type="InterPro" id="IPR000315">
    <property type="entry name" value="Znf_B-box"/>
</dbReference>
<gene>
    <name evidence="7" type="ORF">ABG768_024825</name>
</gene>
<dbReference type="CDD" id="cd19769">
    <property type="entry name" value="Bbox2_TRIM16-like"/>
    <property type="match status" value="1"/>
</dbReference>
<dbReference type="Gene3D" id="3.30.40.10">
    <property type="entry name" value="Zinc/RING finger domain, C3HC4 (zinc finger)"/>
    <property type="match status" value="3"/>
</dbReference>